<dbReference type="SMART" id="SM00382">
    <property type="entry name" value="AAA"/>
    <property type="match status" value="1"/>
</dbReference>
<dbReference type="SUPFAM" id="SSF52540">
    <property type="entry name" value="P-loop containing nucleoside triphosphate hydrolases"/>
    <property type="match status" value="1"/>
</dbReference>
<keyword evidence="4" id="KW-0342">GTP-binding</keyword>
<dbReference type="PATRIC" id="fig|1273541.4.peg.2055"/>
<dbReference type="EMBL" id="CP013011">
    <property type="protein sequence ID" value="ALL01977.1"/>
    <property type="molecule type" value="Genomic_DNA"/>
</dbReference>
<dbReference type="OrthoDB" id="31092at2157"/>
<evidence type="ECO:0000256" key="3">
    <source>
        <dbReference type="ARBA" id="ARBA00022801"/>
    </source>
</evidence>
<dbReference type="InterPro" id="IPR004130">
    <property type="entry name" value="Gpn"/>
</dbReference>
<dbReference type="PANTHER" id="PTHR21231:SF8">
    <property type="entry name" value="GPN-LOOP GTPASE 1"/>
    <property type="match status" value="1"/>
</dbReference>
<evidence type="ECO:0000256" key="4">
    <source>
        <dbReference type="ARBA" id="ARBA00023134"/>
    </source>
</evidence>
<evidence type="ECO:0000313" key="6">
    <source>
        <dbReference type="EMBL" id="ALL01977.1"/>
    </source>
</evidence>
<dbReference type="PANTHER" id="PTHR21231">
    <property type="entry name" value="XPA-BINDING PROTEIN 1-RELATED"/>
    <property type="match status" value="1"/>
</dbReference>
<dbReference type="InterPro" id="IPR027417">
    <property type="entry name" value="P-loop_NTPase"/>
</dbReference>
<proteinExistence type="inferred from homology"/>
<name>A0A0N7JDE6_9CREN</name>
<evidence type="ECO:0000313" key="8">
    <source>
        <dbReference type="Proteomes" id="UP000058613"/>
    </source>
</evidence>
<protein>
    <recommendedName>
        <fullName evidence="5">AAA+ ATPase domain-containing protein</fullName>
    </recommendedName>
</protein>
<evidence type="ECO:0000259" key="5">
    <source>
        <dbReference type="SMART" id="SM00382"/>
    </source>
</evidence>
<dbReference type="STRING" id="1273541.Pyrde_1934"/>
<dbReference type="KEGG" id="pdl:Pyrde_1934"/>
<dbReference type="GeneID" id="26100274"/>
<dbReference type="Proteomes" id="UP000196694">
    <property type="component" value="Unassembled WGS sequence"/>
</dbReference>
<feature type="domain" description="AAA+ ATPase" evidence="5">
    <location>
        <begin position="2"/>
        <end position="169"/>
    </location>
</feature>
<accession>A0A0N7JDE6</accession>
<keyword evidence="9" id="KW-1185">Reference proteome</keyword>
<dbReference type="InterPro" id="IPR003593">
    <property type="entry name" value="AAA+_ATPase"/>
</dbReference>
<reference evidence="7 9" key="2">
    <citation type="submission" date="2017-05" db="EMBL/GenBank/DDBJ databases">
        <title>The draft genome of the hyperthermophilic archaeon 'Pyrodictium delaneyi strain Hulk', an iron and nitrate reducer, reveals the capacity for sulfate reduction.</title>
        <authorList>
            <person name="Demey L.M."/>
            <person name="Miller C."/>
            <person name="Manzella M."/>
            <person name="Reguera G."/>
            <person name="Kashefi K."/>
        </authorList>
    </citation>
    <scope>NUCLEOTIDE SEQUENCE [LARGE SCALE GENOMIC DNA]</scope>
    <source>
        <strain evidence="7 9">Hulk</strain>
    </source>
</reference>
<organism evidence="6 8">
    <name type="scientific">Pyrodictium delaneyi</name>
    <dbReference type="NCBI Taxonomy" id="1273541"/>
    <lineage>
        <taxon>Archaea</taxon>
        <taxon>Thermoproteota</taxon>
        <taxon>Thermoprotei</taxon>
        <taxon>Desulfurococcales</taxon>
        <taxon>Pyrodictiaceae</taxon>
        <taxon>Pyrodictium</taxon>
    </lineage>
</organism>
<dbReference type="RefSeq" id="WP_055410333.1">
    <property type="nucleotide sequence ID" value="NZ_CP013011.1"/>
</dbReference>
<gene>
    <name evidence="7" type="ORF">Pdsh_03845</name>
    <name evidence="6" type="ORF">Pyrde_1934</name>
</gene>
<dbReference type="AlphaFoldDB" id="A0A0N7JDE6"/>
<dbReference type="Proteomes" id="UP000058613">
    <property type="component" value="Chromosome"/>
</dbReference>
<reference evidence="6 8" key="1">
    <citation type="submission" date="2015-10" db="EMBL/GenBank/DDBJ databases">
        <title>Complete genome sequence of hyperthermophilic archaeon Pyrodictium delaneyi Su06.</title>
        <authorList>
            <person name="Jung J.-H."/>
            <person name="Lin J."/>
            <person name="Holden J.F."/>
            <person name="Park C.-S."/>
        </authorList>
    </citation>
    <scope>NUCLEOTIDE SEQUENCE [LARGE SCALE GENOMIC DNA]</scope>
    <source>
        <strain evidence="6 8">Su06</strain>
    </source>
</reference>
<dbReference type="GO" id="GO:0003924">
    <property type="term" value="F:GTPase activity"/>
    <property type="evidence" value="ECO:0007669"/>
    <property type="project" value="TreeGrafter"/>
</dbReference>
<dbReference type="Gene3D" id="3.40.50.300">
    <property type="entry name" value="P-loop containing nucleotide triphosphate hydrolases"/>
    <property type="match status" value="1"/>
</dbReference>
<sequence>MGKVIVVFVGPAGSGKSTLVAAYAKWLREGDASVYTVNLDPAAETLPYEPSLDVRSIVDAREVARKYGLGPNGALVKSMELVTERLEEITSKIAAAEADYVLVDTPGQMEVFLFRDLSWRLAEALRGISPESYAVFVLDASVIRDPADYAFLVTMATAVQLRLGLETAPVLNKIDLVPDVEITGDLLRDFGRVSRALREAGSVYAEMLREMLRVLLKYNRRVEVPRVSALKGEGIEELHRLVLEMSCSCGDLS</sequence>
<dbReference type="GO" id="GO:0005525">
    <property type="term" value="F:GTP binding"/>
    <property type="evidence" value="ECO:0007669"/>
    <property type="project" value="UniProtKB-KW"/>
</dbReference>
<evidence type="ECO:0000256" key="2">
    <source>
        <dbReference type="ARBA" id="ARBA00022741"/>
    </source>
</evidence>
<dbReference type="EMBL" id="NCQP01000002">
    <property type="protein sequence ID" value="OWJ54855.1"/>
    <property type="molecule type" value="Genomic_DNA"/>
</dbReference>
<evidence type="ECO:0000256" key="1">
    <source>
        <dbReference type="ARBA" id="ARBA00005290"/>
    </source>
</evidence>
<evidence type="ECO:0000313" key="9">
    <source>
        <dbReference type="Proteomes" id="UP000196694"/>
    </source>
</evidence>
<dbReference type="Pfam" id="PF03029">
    <property type="entry name" value="ATP_bind_1"/>
    <property type="match status" value="1"/>
</dbReference>
<keyword evidence="3" id="KW-0378">Hydrolase</keyword>
<comment type="similarity">
    <text evidence="1">Belongs to the GPN-loop GTPase family.</text>
</comment>
<evidence type="ECO:0000313" key="7">
    <source>
        <dbReference type="EMBL" id="OWJ54855.1"/>
    </source>
</evidence>
<keyword evidence="2" id="KW-0547">Nucleotide-binding</keyword>